<accession>A0A2D0N135</accession>
<keyword evidence="2" id="KW-1185">Reference proteome</keyword>
<comment type="caution">
    <text evidence="1">The sequence shown here is derived from an EMBL/GenBank/DDBJ whole genome shotgun (WGS) entry which is preliminary data.</text>
</comment>
<gene>
    <name evidence="1" type="ORF">CRP01_33355</name>
</gene>
<dbReference type="AlphaFoldDB" id="A0A2D0N135"/>
<protein>
    <submittedName>
        <fullName evidence="1">Uncharacterized protein</fullName>
    </submittedName>
</protein>
<dbReference type="OrthoDB" id="8263000at2"/>
<reference evidence="1 2" key="1">
    <citation type="submission" date="2017-10" db="EMBL/GenBank/DDBJ databases">
        <title>The draft genome sequence of Lewinella nigricans NBRC 102662.</title>
        <authorList>
            <person name="Wang K."/>
        </authorList>
    </citation>
    <scope>NUCLEOTIDE SEQUENCE [LARGE SCALE GENOMIC DNA]</scope>
    <source>
        <strain evidence="1 2">NBRC 102662</strain>
    </source>
</reference>
<proteinExistence type="predicted"/>
<dbReference type="Proteomes" id="UP000223913">
    <property type="component" value="Unassembled WGS sequence"/>
</dbReference>
<name>A0A2D0N135_FLAN2</name>
<evidence type="ECO:0000313" key="2">
    <source>
        <dbReference type="Proteomes" id="UP000223913"/>
    </source>
</evidence>
<dbReference type="EMBL" id="PDUD01000043">
    <property type="protein sequence ID" value="PHN02224.1"/>
    <property type="molecule type" value="Genomic_DNA"/>
</dbReference>
<dbReference type="RefSeq" id="WP_099154415.1">
    <property type="nucleotide sequence ID" value="NZ_PDUD01000043.1"/>
</dbReference>
<sequence length="1117" mass="128683">MANSPKNDGIESPEEALNAALDFTTLRRLGLEAIIRTGSRHWTDYNEHDPGITILESIVYALTDLGYRTMFPIEDILAETQTLNENLTETSFYTARDILTVNPVSLTDFRKLIIDLEGVDNAWVYPAPNFFNPVRGILDILIDANEQIKVERDTSVSRADQGESKREQLIQNVRQTFTKHRNLAHDLGKIIIRDAFSIYFFLDLSIEPEAVTEKVVAEVMLQLEFFLVNTVQFYSLPEMMIKFDQDVNKIFNGPQLLHGFLPDDALKPVISELRTVDLLPVINAVPGVRRVNELKFRTDTKGEDLPATLRKNATWNYREKLPHHRKPVLANLDQQVIFVKKEDQLTAWDPSVTAVEYSNLKNNQRSPKLAAEARDIPVPQGKFRDITQYLSIQQEFPRLYGLEPHGPPAGAGASRLAQIRQLKTYLLIFDQILANYLSQLANLGNLFSWSTAVKRTYYFQGLETAVEDLQELLQESALTDQQIEDKENDDMPENNSKLLRNYLRKLADFREDEKTFLDRRNRFLTHILARFGRQLTHFTNNLEATEQQMERQQWTALTTKMNVLNSYAELSAQRNRAFNLDQKETNFPKEFSGLRRWVELLLNMTPESIDVFNFNARFLQDDYDLENPVSNPVSEYALVTDDGSPVDFKELMRIGTDPSNYQLVSNWPPKTETGWEPEFRLSLSKITDLTLKTNTYHLGHSFPTAEDAESAIKELTALFRRYNNTSERVYLVEHLLLRPQPAENYFGLILMDENGNKWLQTDTWYSETTLSEIDNLIQEGFAYYNIIYPDIIGGLESGGADEAALPTGTESWSIETENQISSDRCFNFFIVAGETGSYQVQLQYFTSDTVVSLTSPPIYASEWEAAKAIKNWLSTIAAFTISAHKQPDGSYRLYLGAKSGDSYLEMVSILSYTDLQESETIIGKWKKKEAFFKFLTEMTETGHYQLIFQYETLGMNIKFQSAIWYSSLEEAELARNQWHLQLERMADEKNVLHRYCRPLLKPWSYPQGVSTEGAAYDPIFADPFTATITAVVPDWPVRFQQKEFREALEKTLRSEAPAHLWLNVIWLSKTEFQHFRFLFGNWWKLYSQNEAGIAYFRKALLEFMMTRIAAVNQPSDE</sequence>
<organism evidence="1 2">
    <name type="scientific">Flavilitoribacter nigricans (strain ATCC 23147 / DSM 23189 / NBRC 102662 / NCIMB 1420 / SS-2)</name>
    <name type="common">Lewinella nigricans</name>
    <dbReference type="NCBI Taxonomy" id="1122177"/>
    <lineage>
        <taxon>Bacteria</taxon>
        <taxon>Pseudomonadati</taxon>
        <taxon>Bacteroidota</taxon>
        <taxon>Saprospiria</taxon>
        <taxon>Saprospirales</taxon>
        <taxon>Lewinellaceae</taxon>
        <taxon>Flavilitoribacter</taxon>
    </lineage>
</organism>
<evidence type="ECO:0000313" key="1">
    <source>
        <dbReference type="EMBL" id="PHN02224.1"/>
    </source>
</evidence>